<dbReference type="AlphaFoldDB" id="A0A0U0YYH9"/>
<keyword evidence="1" id="KW-1133">Transmembrane helix</keyword>
<keyword evidence="1" id="KW-0472">Membrane</keyword>
<name>A0A0U0YYH9_9MYCO</name>
<dbReference type="EMBL" id="CSWP01000011">
    <property type="protein sequence ID" value="CPV69318.1"/>
    <property type="molecule type" value="Genomic_DNA"/>
</dbReference>
<accession>A0A0U0YYH9</accession>
<proteinExistence type="predicted"/>
<evidence type="ECO:0000256" key="1">
    <source>
        <dbReference type="SAM" id="Phobius"/>
    </source>
</evidence>
<evidence type="ECO:0000313" key="2">
    <source>
        <dbReference type="EMBL" id="CPV69318.1"/>
    </source>
</evidence>
<dbReference type="Proteomes" id="UP000045782">
    <property type="component" value="Unassembled WGS sequence"/>
</dbReference>
<organism evidence="2 3">
    <name type="scientific">Mycobacteroides abscessus</name>
    <dbReference type="NCBI Taxonomy" id="36809"/>
    <lineage>
        <taxon>Bacteria</taxon>
        <taxon>Bacillati</taxon>
        <taxon>Actinomycetota</taxon>
        <taxon>Actinomycetes</taxon>
        <taxon>Mycobacteriales</taxon>
        <taxon>Mycobacteriaceae</taxon>
        <taxon>Mycobacteroides</taxon>
    </lineage>
</organism>
<reference evidence="2 3" key="1">
    <citation type="submission" date="2015-03" db="EMBL/GenBank/DDBJ databases">
        <authorList>
            <person name="Murphy D."/>
        </authorList>
    </citation>
    <scope>NUCLEOTIDE SEQUENCE [LARGE SCALE GENOMIC DNA]</scope>
    <source>
        <strain evidence="2 3">PAP088</strain>
    </source>
</reference>
<sequence>MLRSVDTHSSDDARNPVTVPRWVQWVERWKVPLTIAVSVIALAAPISSAAAAFLSWRTAQASEAVARQAFESAGSSLTVSSTARLTGMCGADFDPLHVQITVQNYGRLAGRVLNVRMFVWMITPDGYRSTVLASTSSGPVEVAPLDSSTASLEVDCQGLVRMMKSNPKNLVNGEPSVGQLLQTGVGDAFVEVEFPLRTSVSFPLEHVSW</sequence>
<evidence type="ECO:0000313" key="3">
    <source>
        <dbReference type="Proteomes" id="UP000045782"/>
    </source>
</evidence>
<gene>
    <name evidence="2" type="ORF">ERS075579_04549</name>
</gene>
<protein>
    <submittedName>
        <fullName evidence="2">Uncharacterized protein</fullName>
    </submittedName>
</protein>
<keyword evidence="1" id="KW-0812">Transmembrane</keyword>
<feature type="transmembrane region" description="Helical" evidence="1">
    <location>
        <begin position="31"/>
        <end position="54"/>
    </location>
</feature>